<keyword evidence="1" id="KW-0472">Membrane</keyword>
<reference evidence="2" key="1">
    <citation type="submission" date="2022-04" db="EMBL/GenBank/DDBJ databases">
        <authorList>
            <person name="Ren T."/>
        </authorList>
    </citation>
    <scope>NUCLEOTIDE SEQUENCE</scope>
    <source>
        <strain evidence="2">F63249</strain>
    </source>
</reference>
<dbReference type="EMBL" id="JALPQF010000006">
    <property type="protein sequence ID" value="MCK8480476.1"/>
    <property type="molecule type" value="Genomic_DNA"/>
</dbReference>
<keyword evidence="1" id="KW-1133">Transmembrane helix</keyword>
<protein>
    <submittedName>
        <fullName evidence="2">Uncharacterized protein</fullName>
    </submittedName>
</protein>
<keyword evidence="3" id="KW-1185">Reference proteome</keyword>
<organism evidence="2 3">
    <name type="scientific">Psychroserpens algicola</name>
    <dbReference type="NCBI Taxonomy" id="1719034"/>
    <lineage>
        <taxon>Bacteria</taxon>
        <taxon>Pseudomonadati</taxon>
        <taxon>Bacteroidota</taxon>
        <taxon>Flavobacteriia</taxon>
        <taxon>Flavobacteriales</taxon>
        <taxon>Flavobacteriaceae</taxon>
        <taxon>Psychroserpens</taxon>
    </lineage>
</organism>
<gene>
    <name evidence="2" type="ORF">MUY34_07580</name>
</gene>
<name>A0ABT0H7Z6_9FLAO</name>
<keyword evidence="1" id="KW-0812">Transmembrane</keyword>
<comment type="caution">
    <text evidence="2">The sequence shown here is derived from an EMBL/GenBank/DDBJ whole genome shotgun (WGS) entry which is preliminary data.</text>
</comment>
<feature type="transmembrane region" description="Helical" evidence="1">
    <location>
        <begin position="244"/>
        <end position="262"/>
    </location>
</feature>
<evidence type="ECO:0000313" key="2">
    <source>
        <dbReference type="EMBL" id="MCK8480476.1"/>
    </source>
</evidence>
<accession>A0ABT0H7Z6</accession>
<dbReference type="Proteomes" id="UP001203687">
    <property type="component" value="Unassembled WGS sequence"/>
</dbReference>
<evidence type="ECO:0000256" key="1">
    <source>
        <dbReference type="SAM" id="Phobius"/>
    </source>
</evidence>
<evidence type="ECO:0000313" key="3">
    <source>
        <dbReference type="Proteomes" id="UP001203687"/>
    </source>
</evidence>
<sequence length="459" mass="53013">MSYIQHLKYIQETTTTDLRSLSKVDIIKIEKILKAQQQLNHDSKNTEIKPFIDSLYKEQKGLLFLLDNPNLIAILSNSASFKKVQKINYNPEDEIPIQLFFSTYLEQDLIGCCNLAFSEDQYGVVSELLHYRNFLPESVIHLIESKTETKLDYFLTIADKVVENPSILSDSFVALVKTLNIERLNSKKRQLMSTTTSYAFKALNRSGLSHFFYVMTTGLSWIGRDAETVEEKIEKSEVLKDFKFMSKILAVIGILFISVVIYKNVKDNERQQAKQTLEVDAFKKSIYGYLTHYDSTQINNLTPWKLNTSGQLNINYFKPSSKTNALTRQVMVVNNSDYELIIFPDSDLMSQFGLPLNSYYIKPNDSTQASLMFSRIYVGKQLALFKTASSDLELDKFYNTYYLRHLPRFSELLPSSETLIKKRFEFGKRIELSQRNDSLLLETNGRFRIDGASYNTFPL</sequence>
<proteinExistence type="predicted"/>
<dbReference type="RefSeq" id="WP_248412576.1">
    <property type="nucleotide sequence ID" value="NZ_JALPQF010000006.1"/>
</dbReference>